<dbReference type="SUPFAM" id="SSF53649">
    <property type="entry name" value="Alkaline phosphatase-like"/>
    <property type="match status" value="1"/>
</dbReference>
<evidence type="ECO:0000256" key="1">
    <source>
        <dbReference type="ARBA" id="ARBA00022723"/>
    </source>
</evidence>
<keyword evidence="2" id="KW-0378">Hydrolase</keyword>
<feature type="domain" description="N-sulphoglucosamine sulphohydrolase C-terminal" evidence="3">
    <location>
        <begin position="26"/>
        <end position="163"/>
    </location>
</feature>
<dbReference type="GO" id="GO:0046872">
    <property type="term" value="F:metal ion binding"/>
    <property type="evidence" value="ECO:0007669"/>
    <property type="project" value="UniProtKB-KW"/>
</dbReference>
<keyword evidence="1" id="KW-0479">Metal-binding</keyword>
<organism evidence="4">
    <name type="scientific">marine sediment metagenome</name>
    <dbReference type="NCBI Taxonomy" id="412755"/>
    <lineage>
        <taxon>unclassified sequences</taxon>
        <taxon>metagenomes</taxon>
        <taxon>ecological metagenomes</taxon>
    </lineage>
</organism>
<dbReference type="Pfam" id="PF16347">
    <property type="entry name" value="SGSH_C"/>
    <property type="match status" value="1"/>
</dbReference>
<dbReference type="EMBL" id="BARU01038735">
    <property type="protein sequence ID" value="GAH87689.1"/>
    <property type="molecule type" value="Genomic_DNA"/>
</dbReference>
<dbReference type="GO" id="GO:0008484">
    <property type="term" value="F:sulfuric ester hydrolase activity"/>
    <property type="evidence" value="ECO:0007669"/>
    <property type="project" value="TreeGrafter"/>
</dbReference>
<dbReference type="AlphaFoldDB" id="X1KBU3"/>
<evidence type="ECO:0000259" key="3">
    <source>
        <dbReference type="Pfam" id="PF16347"/>
    </source>
</evidence>
<comment type="caution">
    <text evidence="4">The sequence shown here is derived from an EMBL/GenBank/DDBJ whole genome shotgun (WGS) entry which is preliminary data.</text>
</comment>
<dbReference type="InterPro" id="IPR032506">
    <property type="entry name" value="SGSH_C"/>
</dbReference>
<protein>
    <recommendedName>
        <fullName evidence="3">N-sulphoglucosamine sulphohydrolase C-terminal domain-containing protein</fullName>
    </recommendedName>
</protein>
<dbReference type="Gene3D" id="3.40.720.10">
    <property type="entry name" value="Alkaline Phosphatase, subunit A"/>
    <property type="match status" value="1"/>
</dbReference>
<proteinExistence type="predicted"/>
<dbReference type="InterPro" id="IPR017850">
    <property type="entry name" value="Alkaline_phosphatase_core_sf"/>
</dbReference>
<evidence type="ECO:0000313" key="4">
    <source>
        <dbReference type="EMBL" id="GAH87689.1"/>
    </source>
</evidence>
<dbReference type="PANTHER" id="PTHR45953">
    <property type="entry name" value="IDURONATE 2-SULFATASE"/>
    <property type="match status" value="1"/>
</dbReference>
<feature type="non-terminal residue" evidence="4">
    <location>
        <position position="1"/>
    </location>
</feature>
<gene>
    <name evidence="4" type="ORF">S03H2_60148</name>
</gene>
<sequence length="164" mass="18867">LKSLEESEYADKTIVVIYSDHGWQLGEKQHWRKFALWENVINTVLMIKVPKGVRGLTSGSQNGTTCRRNVSLVDLFPTLTELCGLNPKHGITGNSLIPLLLDPSIEWHYPVITSLGDNHYSIIKDHWHYINYDGEEEELYNLKEDPEEWFNLATEASQENITQQ</sequence>
<name>X1KBU3_9ZZZZ</name>
<evidence type="ECO:0000256" key="2">
    <source>
        <dbReference type="ARBA" id="ARBA00022801"/>
    </source>
</evidence>
<reference evidence="4" key="1">
    <citation type="journal article" date="2014" name="Front. Microbiol.">
        <title>High frequency of phylogenetically diverse reductive dehalogenase-homologous genes in deep subseafloor sedimentary metagenomes.</title>
        <authorList>
            <person name="Kawai M."/>
            <person name="Futagami T."/>
            <person name="Toyoda A."/>
            <person name="Takaki Y."/>
            <person name="Nishi S."/>
            <person name="Hori S."/>
            <person name="Arai W."/>
            <person name="Tsubouchi T."/>
            <person name="Morono Y."/>
            <person name="Uchiyama I."/>
            <person name="Ito T."/>
            <person name="Fujiyama A."/>
            <person name="Inagaki F."/>
            <person name="Takami H."/>
        </authorList>
    </citation>
    <scope>NUCLEOTIDE SEQUENCE</scope>
    <source>
        <strain evidence="4">Expedition CK06-06</strain>
    </source>
</reference>
<dbReference type="PANTHER" id="PTHR45953:SF1">
    <property type="entry name" value="IDURONATE 2-SULFATASE"/>
    <property type="match status" value="1"/>
</dbReference>
<dbReference type="GO" id="GO:0005737">
    <property type="term" value="C:cytoplasm"/>
    <property type="evidence" value="ECO:0007669"/>
    <property type="project" value="TreeGrafter"/>
</dbReference>
<accession>X1KBU3</accession>